<evidence type="ECO:0000259" key="12">
    <source>
        <dbReference type="PROSITE" id="PS50198"/>
    </source>
</evidence>
<comment type="caution">
    <text evidence="13">The sequence shown here is derived from an EMBL/GenBank/DDBJ whole genome shotgun (WGS) entry which is preliminary data.</text>
</comment>
<evidence type="ECO:0000256" key="7">
    <source>
        <dbReference type="ARBA" id="ARBA00023186"/>
    </source>
</evidence>
<keyword evidence="11" id="KW-0697">Rotamase</keyword>
<evidence type="ECO:0000256" key="10">
    <source>
        <dbReference type="ARBA" id="ARBA00042775"/>
    </source>
</evidence>
<keyword evidence="7" id="KW-0143">Chaperone</keyword>
<dbReference type="GO" id="GO:0003755">
    <property type="term" value="F:peptidyl-prolyl cis-trans isomerase activity"/>
    <property type="evidence" value="ECO:0007669"/>
    <property type="project" value="UniProtKB-KW"/>
</dbReference>
<feature type="domain" description="PpiC" evidence="12">
    <location>
        <begin position="244"/>
        <end position="356"/>
    </location>
</feature>
<dbReference type="InterPro" id="IPR046357">
    <property type="entry name" value="PPIase_dom_sf"/>
</dbReference>
<evidence type="ECO:0000256" key="1">
    <source>
        <dbReference type="ARBA" id="ARBA00004382"/>
    </source>
</evidence>
<evidence type="ECO:0000256" key="8">
    <source>
        <dbReference type="ARBA" id="ARBA00038408"/>
    </source>
</evidence>
<evidence type="ECO:0000256" key="4">
    <source>
        <dbReference type="ARBA" id="ARBA00022692"/>
    </source>
</evidence>
<dbReference type="PROSITE" id="PS50198">
    <property type="entry name" value="PPIC_PPIASE_2"/>
    <property type="match status" value="1"/>
</dbReference>
<dbReference type="InterPro" id="IPR023058">
    <property type="entry name" value="PPIase_PpiC_CS"/>
</dbReference>
<comment type="similarity">
    <text evidence="8">Belongs to the PpiD chaperone family.</text>
</comment>
<dbReference type="Gene3D" id="1.10.4030.10">
    <property type="entry name" value="Porin chaperone SurA, peptide-binding domain"/>
    <property type="match status" value="1"/>
</dbReference>
<evidence type="ECO:0000256" key="11">
    <source>
        <dbReference type="PROSITE-ProRule" id="PRU00278"/>
    </source>
</evidence>
<keyword evidence="14" id="KW-1185">Reference proteome</keyword>
<dbReference type="SUPFAM" id="SSF109998">
    <property type="entry name" value="Triger factor/SurA peptide-binding domain-like"/>
    <property type="match status" value="1"/>
</dbReference>
<keyword evidence="5" id="KW-1133">Transmembrane helix</keyword>
<dbReference type="GO" id="GO:0005886">
    <property type="term" value="C:plasma membrane"/>
    <property type="evidence" value="ECO:0007669"/>
    <property type="project" value="UniProtKB-SubCell"/>
</dbReference>
<dbReference type="eggNOG" id="COG0760">
    <property type="taxonomic scope" value="Bacteria"/>
</dbReference>
<evidence type="ECO:0000256" key="2">
    <source>
        <dbReference type="ARBA" id="ARBA00022475"/>
    </source>
</evidence>
<dbReference type="Pfam" id="PF13624">
    <property type="entry name" value="SurA_N_3"/>
    <property type="match status" value="1"/>
</dbReference>
<proteinExistence type="inferred from homology"/>
<evidence type="ECO:0000256" key="9">
    <source>
        <dbReference type="ARBA" id="ARBA00040743"/>
    </source>
</evidence>
<evidence type="ECO:0000313" key="13">
    <source>
        <dbReference type="EMBL" id="OAU96988.1"/>
    </source>
</evidence>
<dbReference type="Gene3D" id="3.10.50.40">
    <property type="match status" value="1"/>
</dbReference>
<keyword evidence="6" id="KW-0472">Membrane</keyword>
<dbReference type="InterPro" id="IPR000297">
    <property type="entry name" value="PPIase_PpiC"/>
</dbReference>
<dbReference type="InterPro" id="IPR027304">
    <property type="entry name" value="Trigger_fact/SurA_dom_sf"/>
</dbReference>
<organism evidence="13 14">
    <name type="scientific">Moraxella catarrhalis</name>
    <name type="common">Branhamella catarrhalis</name>
    <dbReference type="NCBI Taxonomy" id="480"/>
    <lineage>
        <taxon>Bacteria</taxon>
        <taxon>Pseudomonadati</taxon>
        <taxon>Pseudomonadota</taxon>
        <taxon>Gammaproteobacteria</taxon>
        <taxon>Moraxellales</taxon>
        <taxon>Moraxellaceae</taxon>
        <taxon>Moraxella</taxon>
    </lineage>
</organism>
<comment type="subcellular location">
    <subcellularLocation>
        <location evidence="1">Cell inner membrane</location>
        <topology evidence="1">Single-pass type II membrane protein</topology>
        <orientation evidence="1">Periplasmic side</orientation>
    </subcellularLocation>
</comment>
<dbReference type="PROSITE" id="PS01096">
    <property type="entry name" value="PPIC_PPIASE_1"/>
    <property type="match status" value="1"/>
</dbReference>
<dbReference type="Pfam" id="PF00639">
    <property type="entry name" value="Rotamase"/>
    <property type="match status" value="1"/>
</dbReference>
<keyword evidence="2" id="KW-1003">Cell membrane</keyword>
<dbReference type="SUPFAM" id="SSF54534">
    <property type="entry name" value="FKBP-like"/>
    <property type="match status" value="1"/>
</dbReference>
<evidence type="ECO:0000256" key="6">
    <source>
        <dbReference type="ARBA" id="ARBA00023136"/>
    </source>
</evidence>
<evidence type="ECO:0000256" key="5">
    <source>
        <dbReference type="ARBA" id="ARBA00022989"/>
    </source>
</evidence>
<evidence type="ECO:0000313" key="14">
    <source>
        <dbReference type="Proteomes" id="UP000078228"/>
    </source>
</evidence>
<dbReference type="PATRIC" id="fig|480.237.peg.1404"/>
<keyword evidence="3" id="KW-0997">Cell inner membrane</keyword>
<keyword evidence="4" id="KW-0812">Transmembrane</keyword>
<reference evidence="13 14" key="1">
    <citation type="journal article" date="2016" name="Genome Biol. Evol.">
        <title>Comparative Genomic Analyses of the Moraxella catarrhalis Serosensitive and Seroresistant Lineages Demonstrate Their Independent Evolution.</title>
        <authorList>
            <person name="Earl J.P."/>
            <person name="de Vries S.P."/>
            <person name="Ahmed A."/>
            <person name="Powell E."/>
            <person name="Schultz M.P."/>
            <person name="Hermans P.W."/>
            <person name="Hill D.J."/>
            <person name="Zhou Z."/>
            <person name="Constantinidou C.I."/>
            <person name="Hu F.Z."/>
            <person name="Bootsma H.J."/>
            <person name="Ehrlich G.D."/>
        </authorList>
    </citation>
    <scope>NUCLEOTIDE SEQUENCE [LARGE SCALE GENOMIC DNA]</scope>
    <source>
        <strain evidence="13 14">Z7542</strain>
    </source>
</reference>
<protein>
    <recommendedName>
        <fullName evidence="9">Periplasmic chaperone PpiD</fullName>
    </recommendedName>
    <alternativeName>
        <fullName evidence="10">Periplasmic folding chaperone</fullName>
    </alternativeName>
</protein>
<dbReference type="InterPro" id="IPR052029">
    <property type="entry name" value="PpiD_chaperone"/>
</dbReference>
<evidence type="ECO:0000256" key="3">
    <source>
        <dbReference type="ARBA" id="ARBA00022519"/>
    </source>
</evidence>
<accession>A0A198UKH8</accession>
<dbReference type="Proteomes" id="UP000078228">
    <property type="component" value="Unassembled WGS sequence"/>
</dbReference>
<dbReference type="EMBL" id="LXHC01000011">
    <property type="protein sequence ID" value="OAU96988.1"/>
    <property type="molecule type" value="Genomic_DNA"/>
</dbReference>
<dbReference type="AlphaFoldDB" id="A0A198UKH8"/>
<dbReference type="PANTHER" id="PTHR47529">
    <property type="entry name" value="PEPTIDYL-PROLYL CIS-TRANS ISOMERASE D"/>
    <property type="match status" value="1"/>
</dbReference>
<gene>
    <name evidence="13" type="ORF">AO384_0797</name>
</gene>
<dbReference type="RefSeq" id="WP_064612041.1">
    <property type="nucleotide sequence ID" value="NZ_LXHB01000142.1"/>
</dbReference>
<sequence>MENMRNFLKSWPGRLLLIGTLIPMAFLGVGTFGGHAIQPNELIKVGDQVVDVATFQAEVNAERNALIEQGIDASLINEHALQQLILKRLTDKALLENQASYLGMTVSDEMLTQILQRYEVFHDNGQFSNDRFAAYLQQNGLTKDALFAIERLRLSLRQLITGIVGTAIYPNSEVSKLIDLQLEAREVWVHRYHWQDYVDQVQISDAQIQAYFDEHQDKLIKPATVDLSYIELDPNVLNVETPTEQEISAQHAAYLRENGMTDGRELAQILLTGPDAQKRAAEIQAKLDAGESFEALAKAHSDDPSGSNGGVIGSFNPSVFGEHAAGVEQALSGLGVGQISQPVQTGFGYHIFKVTKVSDDAPNIASMRDQLMDRAAKLKRGQAFADLSARINTMATDGMGVADIAKEAGVEVKQITAYPQTNNMTALPQPAVIAAAFDDFTIQDQGVSPNISLGEKNVWVQPTNYEAERPLTFDEAKAQIKQTLAKQKAIELAMADAQRVADEAKTSGVAALTNTAANIGLATRMSPLLSPLELASLFLNRSAEGHDVWATQTEEGASVIVGGPVNQSSESQLSAADRLRAVAVIRDNVGADQLEDYVHYLRESSELVINQDALKAQQF</sequence>
<keyword evidence="11 13" id="KW-0413">Isomerase</keyword>
<dbReference type="PANTHER" id="PTHR47529:SF1">
    <property type="entry name" value="PERIPLASMIC CHAPERONE PPID"/>
    <property type="match status" value="1"/>
</dbReference>
<name>A0A198UKH8_MORCA</name>
<dbReference type="OrthoDB" id="9812372at2"/>